<evidence type="ECO:0000256" key="1">
    <source>
        <dbReference type="SAM" id="MobiDB-lite"/>
    </source>
</evidence>
<gene>
    <name evidence="3" type="ORF">METZ01_LOCUS109050</name>
</gene>
<proteinExistence type="predicted"/>
<dbReference type="AlphaFoldDB" id="A0A381WUK0"/>
<dbReference type="Pfam" id="PF14238">
    <property type="entry name" value="DUF4340"/>
    <property type="match status" value="1"/>
</dbReference>
<evidence type="ECO:0000259" key="2">
    <source>
        <dbReference type="Pfam" id="PF14238"/>
    </source>
</evidence>
<protein>
    <recommendedName>
        <fullName evidence="2">DUF4340 domain-containing protein</fullName>
    </recommendedName>
</protein>
<name>A0A381WUK0_9ZZZZ</name>
<reference evidence="3" key="1">
    <citation type="submission" date="2018-05" db="EMBL/GenBank/DDBJ databases">
        <authorList>
            <person name="Lanie J.A."/>
            <person name="Ng W.-L."/>
            <person name="Kazmierczak K.M."/>
            <person name="Andrzejewski T.M."/>
            <person name="Davidsen T.M."/>
            <person name="Wayne K.J."/>
            <person name="Tettelin H."/>
            <person name="Glass J.I."/>
            <person name="Rusch D."/>
            <person name="Podicherti R."/>
            <person name="Tsui H.-C.T."/>
            <person name="Winkler M.E."/>
        </authorList>
    </citation>
    <scope>NUCLEOTIDE SEQUENCE</scope>
</reference>
<accession>A0A381WUK0</accession>
<evidence type="ECO:0000313" key="3">
    <source>
        <dbReference type="EMBL" id="SVA56196.1"/>
    </source>
</evidence>
<feature type="region of interest" description="Disordered" evidence="1">
    <location>
        <begin position="289"/>
        <end position="308"/>
    </location>
</feature>
<feature type="domain" description="DUF4340" evidence="2">
    <location>
        <begin position="72"/>
        <end position="254"/>
    </location>
</feature>
<organism evidence="3">
    <name type="scientific">marine metagenome</name>
    <dbReference type="NCBI Taxonomy" id="408172"/>
    <lineage>
        <taxon>unclassified sequences</taxon>
        <taxon>metagenomes</taxon>
        <taxon>ecological metagenomes</taxon>
    </lineage>
</organism>
<sequence length="346" mass="37998">MNNRTVLILLGVAAVLILLASLGSLQKEPESAQAGRLFFPELESILGEANQVTILKAGNEPVATLRRTAEAWTVAERDGYPADFAKFRSGLLGLAEARVVEVKTSDPDQYGRLGVEDVSQDTATGVAVRIESSNDSVTVLVGEAEGEYRYLRQADQAESYLVDRNPDFGTETTDWLDTSLLDISGERVRQVSVAHPDGETVLVRKTDVAQANFSVENMPEGRELLYDSVANVMGNVLERLRFDDVAKADEVEDAILVEFLTFDGLRVMAEASETDDQGWIRFTADHEPAEAGLGAGPGESGPDAETETTEINRRLSGWTFRIPRFKYEQMTRNIEDLLQSEPEPSP</sequence>
<dbReference type="EMBL" id="UINC01012934">
    <property type="protein sequence ID" value="SVA56196.1"/>
    <property type="molecule type" value="Genomic_DNA"/>
</dbReference>
<dbReference type="InterPro" id="IPR025641">
    <property type="entry name" value="DUF4340"/>
</dbReference>